<dbReference type="EMBL" id="CP135443">
    <property type="protein sequence ID" value="WRY33731.1"/>
    <property type="molecule type" value="Genomic_DNA"/>
</dbReference>
<dbReference type="RefSeq" id="WP_406720888.1">
    <property type="nucleotide sequence ID" value="NZ_CP135443.1"/>
</dbReference>
<proteinExistence type="predicted"/>
<evidence type="ECO:0000313" key="1">
    <source>
        <dbReference type="EMBL" id="WRY33731.1"/>
    </source>
</evidence>
<protein>
    <submittedName>
        <fullName evidence="1">Uncharacterized protein</fullName>
    </submittedName>
</protein>
<dbReference type="Proteomes" id="UP001623290">
    <property type="component" value="Chromosome"/>
</dbReference>
<sequence>MLKDISPNTDQSLHHASLLRHILIGLEMHSDAKKTVDVALVPSEMICAKICERTFALNLDELIVCAT</sequence>
<organism evidence="1 2">
    <name type="scientific">Thioclava litoralis</name>
    <dbReference type="NCBI Taxonomy" id="3076557"/>
    <lineage>
        <taxon>Bacteria</taxon>
        <taxon>Pseudomonadati</taxon>
        <taxon>Pseudomonadota</taxon>
        <taxon>Alphaproteobacteria</taxon>
        <taxon>Rhodobacterales</taxon>
        <taxon>Paracoccaceae</taxon>
        <taxon>Thioclava</taxon>
    </lineage>
</organism>
<reference evidence="1 2" key="1">
    <citation type="submission" date="2023-09" db="EMBL/GenBank/DDBJ databases">
        <title>Thioclava shenzhenensis sp. nov., a multidrug resistant bacteria-antagonizing species isolated from coastal seawater.</title>
        <authorList>
            <person name="Long M."/>
        </authorList>
    </citation>
    <scope>NUCLEOTIDE SEQUENCE [LARGE SCALE GENOMIC DNA]</scope>
    <source>
        <strain evidence="1 2">FTW29</strain>
    </source>
</reference>
<evidence type="ECO:0000313" key="2">
    <source>
        <dbReference type="Proteomes" id="UP001623290"/>
    </source>
</evidence>
<keyword evidence="2" id="KW-1185">Reference proteome</keyword>
<accession>A0ABZ1DZT4</accession>
<gene>
    <name evidence="1" type="ORF">RPE78_00105</name>
</gene>
<name>A0ABZ1DZT4_9RHOB</name>